<evidence type="ECO:0000256" key="2">
    <source>
        <dbReference type="ARBA" id="ARBA00023002"/>
    </source>
</evidence>
<sequence>MSESAKPVVWGVLGVARIATEKVVPGMLGASNVEVRGIASRDLDKARKAAAALGLAKAYGSYEELLADPEIEAVYNPLPNHLHVPWTIKAMDAGKHVLCEKPIALTAEEAEALVEARGRTGRLVAEAFMVRHHPQWLRAREIARSGEIGELRSVNVLFNYNNTDPANIRNRADIGGGALYDIGCYAVAAARYFFAEEPRSVVALIDRDPAMKTDRLTSGLAEFGGGRQLVFSVSTQTSLYQRVQVLGDRGRVEIQVPFNPVPARASTLVVDDGRDVYGSGVRIEEFPPCDQYGLQGAAFSRAVRGEEALAFPLEDAIANMRVIDALFRSARGGAWETV</sequence>
<dbReference type="Gene3D" id="3.40.50.720">
    <property type="entry name" value="NAD(P)-binding Rossmann-like Domain"/>
    <property type="match status" value="1"/>
</dbReference>
<name>A0ABT1L6H2_9HYPH</name>
<gene>
    <name evidence="5" type="ORF">NK718_00345</name>
</gene>
<dbReference type="Pfam" id="PF01408">
    <property type="entry name" value="GFO_IDH_MocA"/>
    <property type="match status" value="1"/>
</dbReference>
<dbReference type="EMBL" id="JANCLU010000001">
    <property type="protein sequence ID" value="MCP8936952.1"/>
    <property type="molecule type" value="Genomic_DNA"/>
</dbReference>
<dbReference type="SUPFAM" id="SSF51735">
    <property type="entry name" value="NAD(P)-binding Rossmann-fold domains"/>
    <property type="match status" value="1"/>
</dbReference>
<dbReference type="InterPro" id="IPR055170">
    <property type="entry name" value="GFO_IDH_MocA-like_dom"/>
</dbReference>
<keyword evidence="2" id="KW-0560">Oxidoreductase</keyword>
<dbReference type="RefSeq" id="WP_254737390.1">
    <property type="nucleotide sequence ID" value="NZ_JANCLU010000001.1"/>
</dbReference>
<evidence type="ECO:0000256" key="1">
    <source>
        <dbReference type="ARBA" id="ARBA00010928"/>
    </source>
</evidence>
<dbReference type="PANTHER" id="PTHR22604">
    <property type="entry name" value="OXIDOREDUCTASES"/>
    <property type="match status" value="1"/>
</dbReference>
<protein>
    <submittedName>
        <fullName evidence="5">Gfo/Idh/MocA family oxidoreductase</fullName>
    </submittedName>
</protein>
<organism evidence="5 6">
    <name type="scientific">Alsobacter ponti</name>
    <dbReference type="NCBI Taxonomy" id="2962936"/>
    <lineage>
        <taxon>Bacteria</taxon>
        <taxon>Pseudomonadati</taxon>
        <taxon>Pseudomonadota</taxon>
        <taxon>Alphaproteobacteria</taxon>
        <taxon>Hyphomicrobiales</taxon>
        <taxon>Alsobacteraceae</taxon>
        <taxon>Alsobacter</taxon>
    </lineage>
</organism>
<evidence type="ECO:0000313" key="5">
    <source>
        <dbReference type="EMBL" id="MCP8936952.1"/>
    </source>
</evidence>
<comment type="similarity">
    <text evidence="1">Belongs to the Gfo/Idh/MocA family.</text>
</comment>
<dbReference type="PANTHER" id="PTHR22604:SF105">
    <property type="entry name" value="TRANS-1,2-DIHYDROBENZENE-1,2-DIOL DEHYDROGENASE"/>
    <property type="match status" value="1"/>
</dbReference>
<dbReference type="InterPro" id="IPR050984">
    <property type="entry name" value="Gfo/Idh/MocA_domain"/>
</dbReference>
<feature type="domain" description="Gfo/Idh/MocA-like oxidoreductase N-terminal" evidence="3">
    <location>
        <begin position="10"/>
        <end position="126"/>
    </location>
</feature>
<evidence type="ECO:0000313" key="6">
    <source>
        <dbReference type="Proteomes" id="UP001205890"/>
    </source>
</evidence>
<dbReference type="Pfam" id="PF22725">
    <property type="entry name" value="GFO_IDH_MocA_C3"/>
    <property type="match status" value="1"/>
</dbReference>
<comment type="caution">
    <text evidence="5">The sequence shown here is derived from an EMBL/GenBank/DDBJ whole genome shotgun (WGS) entry which is preliminary data.</text>
</comment>
<dbReference type="Gene3D" id="3.30.360.10">
    <property type="entry name" value="Dihydrodipicolinate Reductase, domain 2"/>
    <property type="match status" value="1"/>
</dbReference>
<dbReference type="SUPFAM" id="SSF55347">
    <property type="entry name" value="Glyceraldehyde-3-phosphate dehydrogenase-like, C-terminal domain"/>
    <property type="match status" value="1"/>
</dbReference>
<feature type="domain" description="GFO/IDH/MocA-like oxidoreductase" evidence="4">
    <location>
        <begin position="136"/>
        <end position="253"/>
    </location>
</feature>
<evidence type="ECO:0000259" key="3">
    <source>
        <dbReference type="Pfam" id="PF01408"/>
    </source>
</evidence>
<proteinExistence type="inferred from homology"/>
<keyword evidence="6" id="KW-1185">Reference proteome</keyword>
<accession>A0ABT1L6H2</accession>
<evidence type="ECO:0000259" key="4">
    <source>
        <dbReference type="Pfam" id="PF22725"/>
    </source>
</evidence>
<dbReference type="InterPro" id="IPR036291">
    <property type="entry name" value="NAD(P)-bd_dom_sf"/>
</dbReference>
<dbReference type="InterPro" id="IPR000683">
    <property type="entry name" value="Gfo/Idh/MocA-like_OxRdtase_N"/>
</dbReference>
<dbReference type="Proteomes" id="UP001205890">
    <property type="component" value="Unassembled WGS sequence"/>
</dbReference>
<reference evidence="5 6" key="1">
    <citation type="submission" date="2022-07" db="EMBL/GenBank/DDBJ databases">
        <authorList>
            <person name="Li W.-J."/>
            <person name="Deng Q.-Q."/>
        </authorList>
    </citation>
    <scope>NUCLEOTIDE SEQUENCE [LARGE SCALE GENOMIC DNA]</scope>
    <source>
        <strain evidence="5 6">SYSU M60028</strain>
    </source>
</reference>